<dbReference type="GO" id="GO:0005524">
    <property type="term" value="F:ATP binding"/>
    <property type="evidence" value="ECO:0007669"/>
    <property type="project" value="UniProtKB-UniRule"/>
</dbReference>
<dbReference type="InterPro" id="IPR003135">
    <property type="entry name" value="ATP-grasp_carboxylate-amine"/>
</dbReference>
<keyword evidence="1 3" id="KW-0547">Nucleotide-binding</keyword>
<organism evidence="5 6">
    <name type="scientific">Parageobacillus thermoglucosidasius</name>
    <name type="common">Geobacillus thermoglucosidasius</name>
    <dbReference type="NCBI Taxonomy" id="1426"/>
    <lineage>
        <taxon>Bacteria</taxon>
        <taxon>Bacillati</taxon>
        <taxon>Bacillota</taxon>
        <taxon>Bacilli</taxon>
        <taxon>Bacillales</taxon>
        <taxon>Anoxybacillaceae</taxon>
        <taxon>Parageobacillus</taxon>
    </lineage>
</organism>
<evidence type="ECO:0000256" key="2">
    <source>
        <dbReference type="ARBA" id="ARBA00022840"/>
    </source>
</evidence>
<proteinExistence type="predicted"/>
<dbReference type="InterPro" id="IPR011761">
    <property type="entry name" value="ATP-grasp"/>
</dbReference>
<dbReference type="SUPFAM" id="SSF56059">
    <property type="entry name" value="Glutathione synthetase ATP-binding domain-like"/>
    <property type="match status" value="1"/>
</dbReference>
<gene>
    <name evidence="5" type="ORF">IMI45_06940</name>
</gene>
<dbReference type="Pfam" id="PF18604">
    <property type="entry name" value="PreAtp-grasp"/>
    <property type="match status" value="1"/>
</dbReference>
<dbReference type="RefSeq" id="WP_256834741.1">
    <property type="nucleotide sequence ID" value="NZ_CP063414.1"/>
</dbReference>
<evidence type="ECO:0000256" key="3">
    <source>
        <dbReference type="PROSITE-ProRule" id="PRU00409"/>
    </source>
</evidence>
<reference evidence="5" key="1">
    <citation type="submission" date="2020-10" db="EMBL/GenBank/DDBJ databases">
        <authorList>
            <person name="Delgado J.A."/>
            <person name="Gonzalez J.M."/>
        </authorList>
    </citation>
    <scope>NUCLEOTIDE SEQUENCE</scope>
    <source>
        <strain evidence="5">23.6</strain>
    </source>
</reference>
<dbReference type="PANTHER" id="PTHR37018:SF1">
    <property type="entry name" value="CULTURE SPECIFIC PROTEIN, PUTATIVE (AFU_ORTHOLOGUE AFUA_2G00130)-RELATED"/>
    <property type="match status" value="1"/>
</dbReference>
<dbReference type="Pfam" id="PF02222">
    <property type="entry name" value="ATP-grasp"/>
    <property type="match status" value="1"/>
</dbReference>
<evidence type="ECO:0000256" key="1">
    <source>
        <dbReference type="ARBA" id="ARBA00022741"/>
    </source>
</evidence>
<dbReference type="PANTHER" id="PTHR37018">
    <property type="entry name" value="CULTURE SPECIFIC PROTEIN, PUTATIVE (AFU_ORTHOLOGUE AFUA_2G00130)-RELATED"/>
    <property type="match status" value="1"/>
</dbReference>
<dbReference type="Gene3D" id="3.30.470.20">
    <property type="entry name" value="ATP-grasp fold, B domain"/>
    <property type="match status" value="1"/>
</dbReference>
<sequence>MAQNFTKLLKKSLTGETKVNFIYINNIEVEQYWNQNHMFILNTSLQNTKPIVNRIEEMGLLLAENDDYIVLREMPDENFLRYLEKLSFSLPKIVTTSADEVELNITESILNNNKYIDKIRAVAKESCFILPFGVSKLEEHLSHLTKIPLAVPEAAIFEKVNHKIYSRQLNEKLNIRQINGAICNSISEIYNNYDKLKYLLEKGRKLVLKESLGVSGKGLYLIDSDKKFHQFMKLLQRKKNEDNDSVAFVIEEWIDKAFDLNYQFIISKTGKIIFNYVKEAITKNGVHMGHLIPPRINGDMLDQIIDYSYKIGKELSREGYYGVVGIDAIVDTNNCLYPNLEINARLNMSTYQSIIQEKFISNKYSLSKYYTVKLYNRLDFKSLIKLIEPYNFDLSKDKGLIITNFSTVNANYKPHQLFIGRLYGTLIANTLEELRFMDEQIEKRLSNVKEVSLI</sequence>
<accession>A0AB38R1S3</accession>
<dbReference type="AlphaFoldDB" id="A0AB38R1S3"/>
<evidence type="ECO:0000313" key="6">
    <source>
        <dbReference type="Proteomes" id="UP001058458"/>
    </source>
</evidence>
<evidence type="ECO:0000313" key="5">
    <source>
        <dbReference type="EMBL" id="UOE77549.1"/>
    </source>
</evidence>
<dbReference type="InterPro" id="IPR053269">
    <property type="entry name" value="Asp-Met_ligase"/>
</dbReference>
<dbReference type="GO" id="GO:0046872">
    <property type="term" value="F:metal ion binding"/>
    <property type="evidence" value="ECO:0007669"/>
    <property type="project" value="InterPro"/>
</dbReference>
<keyword evidence="2 3" id="KW-0067">ATP-binding</keyword>
<dbReference type="InterPro" id="IPR040754">
    <property type="entry name" value="PreAtp-grasp"/>
</dbReference>
<feature type="domain" description="ATP-grasp" evidence="4">
    <location>
        <begin position="167"/>
        <end position="375"/>
    </location>
</feature>
<name>A0AB38R1S3_PARTM</name>
<protein>
    <submittedName>
        <fullName evidence="5">ATP-grasp domain-containing protein</fullName>
    </submittedName>
</protein>
<dbReference type="EMBL" id="CP063414">
    <property type="protein sequence ID" value="UOE77549.1"/>
    <property type="molecule type" value="Genomic_DNA"/>
</dbReference>
<dbReference type="PROSITE" id="PS50975">
    <property type="entry name" value="ATP_GRASP"/>
    <property type="match status" value="1"/>
</dbReference>
<dbReference type="Proteomes" id="UP001058458">
    <property type="component" value="Chromosome"/>
</dbReference>
<evidence type="ECO:0000259" key="4">
    <source>
        <dbReference type="PROSITE" id="PS50975"/>
    </source>
</evidence>